<sequence>MVVPPPPSCQPSWRAGLGLQPRGERRGRWREPARGRRGGAEGALRGRGARGGGCEPRVGCGDSGWNSGRGDPRAASTDPAPGPLTSVPGRITPLLTARHCGSGSRERGRGRRPRVQKPLLGRQVGCGSPGLGGAGVVEPETRVGVEGREAGVLARGSRRSRGPGRGARARGTVTAAARGLLRALSEPSPSRALSGIHQSPKNRSLWNLYPPSVRLAPESSLRPPRPLPPADISLTTWAAGQLPHRFEQSGAMKPETYKDALLELGFNQDAVMVSAQMGLISRFNWESICLQAHSCNCWQDSIFPLDVQQLNVTACVIK</sequence>
<keyword evidence="2" id="KW-1185">Reference proteome</keyword>
<dbReference type="RefSeq" id="XP_053080329.1">
    <property type="nucleotide sequence ID" value="XM_053224354.1"/>
</dbReference>
<proteinExistence type="predicted"/>
<feature type="region of interest" description="Disordered" evidence="1">
    <location>
        <begin position="1"/>
        <end position="137"/>
    </location>
</feature>
<feature type="compositionally biased region" description="Basic and acidic residues" evidence="1">
    <location>
        <begin position="22"/>
        <end position="34"/>
    </location>
</feature>
<dbReference type="Proteomes" id="UP001652583">
    <property type="component" value="Chromosome A1"/>
</dbReference>
<name>A0ABM3Q8S4_ACIJB</name>
<evidence type="ECO:0000256" key="1">
    <source>
        <dbReference type="SAM" id="MobiDB-lite"/>
    </source>
</evidence>
<evidence type="ECO:0000313" key="2">
    <source>
        <dbReference type="Proteomes" id="UP001652583"/>
    </source>
</evidence>
<gene>
    <name evidence="3" type="primary">LOC113603486</name>
</gene>
<protein>
    <submittedName>
        <fullName evidence="3">Uncharacterized protein LOC113603486</fullName>
    </submittedName>
</protein>
<dbReference type="GeneID" id="113603486"/>
<reference evidence="3" key="1">
    <citation type="submission" date="2025-08" db="UniProtKB">
        <authorList>
            <consortium name="RefSeq"/>
        </authorList>
    </citation>
    <scope>IDENTIFICATION</scope>
    <source>
        <tissue evidence="3">Blood</tissue>
    </source>
</reference>
<evidence type="ECO:0000313" key="3">
    <source>
        <dbReference type="RefSeq" id="XP_053080329.1"/>
    </source>
</evidence>
<organism evidence="2 3">
    <name type="scientific">Acinonyx jubatus</name>
    <name type="common">Cheetah</name>
    <dbReference type="NCBI Taxonomy" id="32536"/>
    <lineage>
        <taxon>Eukaryota</taxon>
        <taxon>Metazoa</taxon>
        <taxon>Chordata</taxon>
        <taxon>Craniata</taxon>
        <taxon>Vertebrata</taxon>
        <taxon>Euteleostomi</taxon>
        <taxon>Mammalia</taxon>
        <taxon>Eutheria</taxon>
        <taxon>Laurasiatheria</taxon>
        <taxon>Carnivora</taxon>
        <taxon>Feliformia</taxon>
        <taxon>Felidae</taxon>
        <taxon>Felinae</taxon>
        <taxon>Acinonyx</taxon>
    </lineage>
</organism>
<accession>A0ABM3Q8S4</accession>